<dbReference type="InterPro" id="IPR013094">
    <property type="entry name" value="AB_hydrolase_3"/>
</dbReference>
<dbReference type="AlphaFoldDB" id="A0A010RN30"/>
<accession>A0A010RN30</accession>
<comment type="caution">
    <text evidence="4">The sequence shown here is derived from an EMBL/GenBank/DDBJ whole genome shotgun (WGS) entry which is preliminary data.</text>
</comment>
<dbReference type="Pfam" id="PF07859">
    <property type="entry name" value="Abhydrolase_3"/>
    <property type="match status" value="1"/>
</dbReference>
<feature type="region of interest" description="Disordered" evidence="2">
    <location>
        <begin position="638"/>
        <end position="675"/>
    </location>
</feature>
<dbReference type="PANTHER" id="PTHR48081">
    <property type="entry name" value="AB HYDROLASE SUPERFAMILY PROTEIN C4A8.06C"/>
    <property type="match status" value="1"/>
</dbReference>
<protein>
    <recommendedName>
        <fullName evidence="3">Alpha/beta hydrolase fold-3 domain-containing protein</fullName>
    </recommendedName>
</protein>
<evidence type="ECO:0000313" key="5">
    <source>
        <dbReference type="Proteomes" id="UP000020467"/>
    </source>
</evidence>
<evidence type="ECO:0000313" key="4">
    <source>
        <dbReference type="EMBL" id="EXF73543.1"/>
    </source>
</evidence>
<proteinExistence type="predicted"/>
<dbReference type="EMBL" id="JARH01001052">
    <property type="protein sequence ID" value="EXF73543.1"/>
    <property type="molecule type" value="Genomic_DNA"/>
</dbReference>
<dbReference type="InterPro" id="IPR029058">
    <property type="entry name" value="AB_hydrolase_fold"/>
</dbReference>
<feature type="domain" description="Alpha/beta hydrolase fold-3" evidence="3">
    <location>
        <begin position="123"/>
        <end position="342"/>
    </location>
</feature>
<dbReference type="Gene3D" id="3.40.50.1820">
    <property type="entry name" value="alpha/beta hydrolase"/>
    <property type="match status" value="1"/>
</dbReference>
<evidence type="ECO:0000256" key="1">
    <source>
        <dbReference type="ARBA" id="ARBA00022801"/>
    </source>
</evidence>
<organism evidence="4 5">
    <name type="scientific">Colletotrichum fioriniae PJ7</name>
    <dbReference type="NCBI Taxonomy" id="1445577"/>
    <lineage>
        <taxon>Eukaryota</taxon>
        <taxon>Fungi</taxon>
        <taxon>Dikarya</taxon>
        <taxon>Ascomycota</taxon>
        <taxon>Pezizomycotina</taxon>
        <taxon>Sordariomycetes</taxon>
        <taxon>Hypocreomycetidae</taxon>
        <taxon>Glomerellales</taxon>
        <taxon>Glomerellaceae</taxon>
        <taxon>Colletotrichum</taxon>
        <taxon>Colletotrichum acutatum species complex</taxon>
    </lineage>
</organism>
<evidence type="ECO:0000256" key="2">
    <source>
        <dbReference type="SAM" id="MobiDB-lite"/>
    </source>
</evidence>
<sequence length="720" mass="80747">MSVSRPQLSLWEKRDLVFRLLFRAPIQLAWNFFYGIPFAIARGVSVRFFAFCAYYRFALGSMRAREIQFLIPPSIKTYEKWIAKKQERHPELADKLQKKIEALPANDGSILWIGNRQQATKFVLFFHGGGYVVPLLPGHLDWCWNAYVTGGPGAHAEVAVAVLQYTLVPEARYPTQLRQAIAALNQLILSGIKPNDLLIGGDSAGGNLACSVVRHICHPCHLEIPALRLENRLAGVFLVSPWLSSKTTTPAFTENNYVDMLTTTCMSRATAELLHPRFPVRNKSDESDLAMAMPMDGDMAWVDEVSAATKSLYITGGQQEAFRDDIRAFSEHVSCGNNDLDLLVELPEREAHDFILLEAVVNVDEMPPDQPPLNCAYNRDDVVAGLTQYYSALTRLAYIPSSYVDFPPPGGWTDADLDIGALRALRRSEVVIDLLRHLPYARPMHDGPRPGPWNVAPQTKAVRYLRHMGHFSQWSDRRDAGLHELAALPTRDTGAAPMDLPPDVICLTYGEYRSSSSRTKPYWWIVDCSRGILTPYEENLYTVGKVPRNKPWRCVRSYSVTDYFSQLVSSLGVQLFPVPPTEDVDAEILDPSALAKSSEPVDIYRAHGWGTGDLADFKHDECIVALQGWRRRVHEAEQKKIAQDVDDADDEDFEMDDSDDDEDAAHEGEAGDGLADAVADMEMDDLSAEAAALRADMSPEERAKFDCRQTQSHFEWIDEE</sequence>
<feature type="compositionally biased region" description="Acidic residues" evidence="2">
    <location>
        <begin position="644"/>
        <end position="664"/>
    </location>
</feature>
<evidence type="ECO:0000259" key="3">
    <source>
        <dbReference type="Pfam" id="PF07859"/>
    </source>
</evidence>
<dbReference type="eggNOG" id="KOG1515">
    <property type="taxonomic scope" value="Eukaryota"/>
</dbReference>
<dbReference type="GO" id="GO:0016787">
    <property type="term" value="F:hydrolase activity"/>
    <property type="evidence" value="ECO:0007669"/>
    <property type="project" value="UniProtKB-KW"/>
</dbReference>
<name>A0A010RN30_9PEZI</name>
<dbReference type="Proteomes" id="UP000020467">
    <property type="component" value="Unassembled WGS sequence"/>
</dbReference>
<reference evidence="4 5" key="1">
    <citation type="submission" date="2014-02" db="EMBL/GenBank/DDBJ databases">
        <title>The genome sequence of Colletotrichum fioriniae PJ7.</title>
        <authorList>
            <person name="Baroncelli R."/>
            <person name="Thon M.R."/>
        </authorList>
    </citation>
    <scope>NUCLEOTIDE SEQUENCE [LARGE SCALE GENOMIC DNA]</scope>
    <source>
        <strain evidence="4 5">PJ7</strain>
    </source>
</reference>
<gene>
    <name evidence="4" type="ORF">CFIO01_02835</name>
</gene>
<dbReference type="KEGG" id="cfj:CFIO01_02835"/>
<keyword evidence="5" id="KW-1185">Reference proteome</keyword>
<dbReference type="InterPro" id="IPR050300">
    <property type="entry name" value="GDXG_lipolytic_enzyme"/>
</dbReference>
<dbReference type="OrthoDB" id="2152029at2759"/>
<dbReference type="HOGENOM" id="CLU_384013_0_0_1"/>
<dbReference type="SUPFAM" id="SSF53474">
    <property type="entry name" value="alpha/beta-Hydrolases"/>
    <property type="match status" value="1"/>
</dbReference>
<keyword evidence="1" id="KW-0378">Hydrolase</keyword>
<dbReference type="PANTHER" id="PTHR48081:SF31">
    <property type="entry name" value="STERYL ACETYL HYDROLASE MUG81-RELATED"/>
    <property type="match status" value="1"/>
</dbReference>